<accession>S5Z897</accession>
<dbReference type="RefSeq" id="WP_020962857.1">
    <property type="nucleotide sequence ID" value="NC_022093.1"/>
</dbReference>
<dbReference type="Proteomes" id="UP000015543">
    <property type="component" value="Chromosome"/>
</dbReference>
<dbReference type="KEGG" id="thb:N186_06055"/>
<dbReference type="AlphaFoldDB" id="S5Z897"/>
<protein>
    <submittedName>
        <fullName evidence="1">Uncharacterized protein</fullName>
    </submittedName>
</protein>
<dbReference type="GeneID" id="16573854"/>
<keyword evidence="2" id="KW-1185">Reference proteome</keyword>
<reference evidence="1 2" key="1">
    <citation type="journal article" date="2013" name="Genome Announc.">
        <title>Complete Genomic Sequence of 'Thermofilum adornatus' Strain 1910bT, a Hyperthermophilic Anaerobic Organotrophic Crenarchaeon.</title>
        <authorList>
            <person name="Dominova I.N."/>
            <person name="Kublanov I.V."/>
            <person name="Podosokorskaya O.A."/>
            <person name="Derbikova K.S."/>
            <person name="Patrushev M.V."/>
            <person name="Toshchakov S.V."/>
        </authorList>
    </citation>
    <scope>NUCLEOTIDE SEQUENCE [LARGE SCALE GENOMIC DNA]</scope>
    <source>
        <strain evidence="2">1910b</strain>
    </source>
</reference>
<evidence type="ECO:0000313" key="1">
    <source>
        <dbReference type="EMBL" id="AGT35550.1"/>
    </source>
</evidence>
<dbReference type="EMBL" id="CP006646">
    <property type="protein sequence ID" value="AGT35550.1"/>
    <property type="molecule type" value="Genomic_DNA"/>
</dbReference>
<proteinExistence type="predicted"/>
<organism evidence="1 2">
    <name type="scientific">Thermofilum adornatum</name>
    <dbReference type="NCBI Taxonomy" id="1365176"/>
    <lineage>
        <taxon>Archaea</taxon>
        <taxon>Thermoproteota</taxon>
        <taxon>Thermoprotei</taxon>
        <taxon>Thermofilales</taxon>
        <taxon>Thermofilaceae</taxon>
        <taxon>Thermofilum</taxon>
    </lineage>
</organism>
<sequence>MNRDSIHMVLVFLSLGLALVSIFLAVRVVLLLQDTSRTLDYLAGQIKKVDAMDNLNSSAMYKPIHVTLCVNASGFSCFREVYVGGVTVLSVISRHYPVVVRSNGSAVKIIGIVGEDCSGEWRVYNGEGKEVEDLLIQIYDDTTLYVKCLGRC</sequence>
<gene>
    <name evidence="1" type="ORF">N186_06055</name>
</gene>
<name>S5Z897_9CREN</name>
<dbReference type="HOGENOM" id="CLU_1718314_0_0_2"/>
<evidence type="ECO:0000313" key="2">
    <source>
        <dbReference type="Proteomes" id="UP000015543"/>
    </source>
</evidence>